<evidence type="ECO:0000256" key="2">
    <source>
        <dbReference type="ARBA" id="ARBA00023136"/>
    </source>
</evidence>
<evidence type="ECO:0000313" key="8">
    <source>
        <dbReference type="EMBL" id="CDH46277.1"/>
    </source>
</evidence>
<gene>
    <name evidence="8" type="ORF">BN874_400069</name>
</gene>
<dbReference type="PROSITE" id="PS51123">
    <property type="entry name" value="OMPA_2"/>
    <property type="match status" value="1"/>
</dbReference>
<feature type="domain" description="OmpA-like" evidence="7">
    <location>
        <begin position="104"/>
        <end position="226"/>
    </location>
</feature>
<comment type="caution">
    <text evidence="8">The sequence shown here is derived from an EMBL/GenBank/DDBJ whole genome shotgun (WGS) entry which is preliminary data.</text>
</comment>
<dbReference type="InterPro" id="IPR006665">
    <property type="entry name" value="OmpA-like"/>
</dbReference>
<keyword evidence="3" id="KW-0998">Cell outer membrane</keyword>
<keyword evidence="9" id="KW-1185">Reference proteome</keyword>
<dbReference type="PANTHER" id="PTHR30329">
    <property type="entry name" value="STATOR ELEMENT OF FLAGELLAR MOTOR COMPLEX"/>
    <property type="match status" value="1"/>
</dbReference>
<keyword evidence="6" id="KW-0812">Transmembrane</keyword>
<organism evidence="8 9">
    <name type="scientific">Candidatus Contendobacter odensis Run_B_J11</name>
    <dbReference type="NCBI Taxonomy" id="1400861"/>
    <lineage>
        <taxon>Bacteria</taxon>
        <taxon>Pseudomonadati</taxon>
        <taxon>Pseudomonadota</taxon>
        <taxon>Gammaproteobacteria</taxon>
        <taxon>Candidatus Competibacteraceae</taxon>
        <taxon>Candidatus Contendibacter</taxon>
    </lineage>
</organism>
<evidence type="ECO:0000313" key="9">
    <source>
        <dbReference type="Proteomes" id="UP000019184"/>
    </source>
</evidence>
<dbReference type="PRINTS" id="PR01021">
    <property type="entry name" value="OMPADOMAIN"/>
</dbReference>
<dbReference type="PRINTS" id="PR01023">
    <property type="entry name" value="NAFLGMOTY"/>
</dbReference>
<dbReference type="CDD" id="cd07185">
    <property type="entry name" value="OmpA_C-like"/>
    <property type="match status" value="1"/>
</dbReference>
<dbReference type="InterPro" id="IPR006664">
    <property type="entry name" value="OMP_bac"/>
</dbReference>
<evidence type="ECO:0000256" key="3">
    <source>
        <dbReference type="ARBA" id="ARBA00023237"/>
    </source>
</evidence>
<dbReference type="InterPro" id="IPR050330">
    <property type="entry name" value="Bact_OuterMem_StrucFunc"/>
</dbReference>
<dbReference type="RefSeq" id="WP_051497889.1">
    <property type="nucleotide sequence ID" value="NZ_CBTK010000255.1"/>
</dbReference>
<evidence type="ECO:0000256" key="5">
    <source>
        <dbReference type="SAM" id="MobiDB-lite"/>
    </source>
</evidence>
<dbReference type="GO" id="GO:0009279">
    <property type="term" value="C:cell outer membrane"/>
    <property type="evidence" value="ECO:0007669"/>
    <property type="project" value="UniProtKB-SubCell"/>
</dbReference>
<evidence type="ECO:0000259" key="7">
    <source>
        <dbReference type="PROSITE" id="PS51123"/>
    </source>
</evidence>
<feature type="transmembrane region" description="Helical" evidence="6">
    <location>
        <begin position="12"/>
        <end position="31"/>
    </location>
</feature>
<sequence length="230" mass="24416">MKILQCSQQASYGWIAGLVMGLAWSTAGLAAPPGPETAAEIERALSAPGNGQPGLRLRGSPSPGSPDVGKLRGPAGIVSDPTPSPIASDPTPSPTADTLERLDYSTLIRDRPKVAALIHFDPNSARIRSDAYKLLNEYLSALKSTALADAVLIIAGHTDTVGSDEHNLLLSQQRAQAVRDYLVEHGIAPNRLSARGYGEDYPVASNTTEAGRELNRRSEFIRVDTPTTKP</sequence>
<dbReference type="PANTHER" id="PTHR30329:SF21">
    <property type="entry name" value="LIPOPROTEIN YIAD-RELATED"/>
    <property type="match status" value="1"/>
</dbReference>
<dbReference type="Gene3D" id="3.30.1330.60">
    <property type="entry name" value="OmpA-like domain"/>
    <property type="match status" value="1"/>
</dbReference>
<dbReference type="Proteomes" id="UP000019184">
    <property type="component" value="Unassembled WGS sequence"/>
</dbReference>
<name>A0A7U7J5D3_9GAMM</name>
<evidence type="ECO:0000256" key="4">
    <source>
        <dbReference type="PROSITE-ProRule" id="PRU00473"/>
    </source>
</evidence>
<keyword evidence="2 4" id="KW-0472">Membrane</keyword>
<accession>A0A7U7J5D3</accession>
<comment type="subcellular location">
    <subcellularLocation>
        <location evidence="1">Cell outer membrane</location>
    </subcellularLocation>
</comment>
<keyword evidence="6" id="KW-1133">Transmembrane helix</keyword>
<feature type="region of interest" description="Disordered" evidence="5">
    <location>
        <begin position="46"/>
        <end position="98"/>
    </location>
</feature>
<dbReference type="SUPFAM" id="SSF103088">
    <property type="entry name" value="OmpA-like"/>
    <property type="match status" value="1"/>
</dbReference>
<protein>
    <recommendedName>
        <fullName evidence="7">OmpA-like domain-containing protein</fullName>
    </recommendedName>
</protein>
<dbReference type="AlphaFoldDB" id="A0A7U7J5D3"/>
<reference evidence="8 9" key="1">
    <citation type="journal article" date="2014" name="ISME J.">
        <title>Candidatus Competibacter-lineage genomes retrieved from metagenomes reveal functional metabolic diversity.</title>
        <authorList>
            <person name="McIlroy S.J."/>
            <person name="Albertsen M."/>
            <person name="Andresen E.K."/>
            <person name="Saunders A.M."/>
            <person name="Kristiansen R."/>
            <person name="Stokholm-Bjerregaard M."/>
            <person name="Nielsen K.L."/>
            <person name="Nielsen P.H."/>
        </authorList>
    </citation>
    <scope>NUCLEOTIDE SEQUENCE [LARGE SCALE GENOMIC DNA]</scope>
    <source>
        <strain evidence="8 9">Run_B_J11</strain>
    </source>
</reference>
<evidence type="ECO:0000256" key="6">
    <source>
        <dbReference type="SAM" id="Phobius"/>
    </source>
</evidence>
<dbReference type="Pfam" id="PF00691">
    <property type="entry name" value="OmpA"/>
    <property type="match status" value="1"/>
</dbReference>
<dbReference type="EMBL" id="CBTK010000255">
    <property type="protein sequence ID" value="CDH46277.1"/>
    <property type="molecule type" value="Genomic_DNA"/>
</dbReference>
<evidence type="ECO:0000256" key="1">
    <source>
        <dbReference type="ARBA" id="ARBA00004442"/>
    </source>
</evidence>
<dbReference type="OrthoDB" id="1149075at2"/>
<dbReference type="InterPro" id="IPR036737">
    <property type="entry name" value="OmpA-like_sf"/>
</dbReference>
<proteinExistence type="predicted"/>